<dbReference type="GO" id="GO:0046872">
    <property type="term" value="F:metal ion binding"/>
    <property type="evidence" value="ECO:0007669"/>
    <property type="project" value="UniProtKB-UniRule"/>
</dbReference>
<dbReference type="GO" id="GO:0005829">
    <property type="term" value="C:cytosol"/>
    <property type="evidence" value="ECO:0007669"/>
    <property type="project" value="TreeGrafter"/>
</dbReference>
<organism evidence="13 14">
    <name type="scientific">Arboricoccus pini</name>
    <dbReference type="NCBI Taxonomy" id="1963835"/>
    <lineage>
        <taxon>Bacteria</taxon>
        <taxon>Pseudomonadati</taxon>
        <taxon>Pseudomonadota</taxon>
        <taxon>Alphaproteobacteria</taxon>
        <taxon>Geminicoccales</taxon>
        <taxon>Geminicoccaceae</taxon>
        <taxon>Arboricoccus</taxon>
    </lineage>
</organism>
<accession>A0A212QP39</accession>
<keyword evidence="9 11" id="KW-0501">Molybdenum cofactor biosynthesis</keyword>
<dbReference type="InterPro" id="IPR036135">
    <property type="entry name" value="MoeA_linker/N_sf"/>
</dbReference>
<dbReference type="Pfam" id="PF03453">
    <property type="entry name" value="MoeA_N"/>
    <property type="match status" value="1"/>
</dbReference>
<dbReference type="NCBIfam" id="NF045515">
    <property type="entry name" value="Glp_gephyrin"/>
    <property type="match status" value="1"/>
</dbReference>
<dbReference type="SMART" id="SM00852">
    <property type="entry name" value="MoCF_biosynth"/>
    <property type="match status" value="1"/>
</dbReference>
<dbReference type="EMBL" id="FYEH01000002">
    <property type="protein sequence ID" value="SNB61190.1"/>
    <property type="molecule type" value="Genomic_DNA"/>
</dbReference>
<dbReference type="InterPro" id="IPR008284">
    <property type="entry name" value="MoCF_biosynth_CS"/>
</dbReference>
<evidence type="ECO:0000256" key="11">
    <source>
        <dbReference type="RuleBase" id="RU365090"/>
    </source>
</evidence>
<evidence type="ECO:0000259" key="12">
    <source>
        <dbReference type="SMART" id="SM00852"/>
    </source>
</evidence>
<evidence type="ECO:0000256" key="5">
    <source>
        <dbReference type="ARBA" id="ARBA00022505"/>
    </source>
</evidence>
<dbReference type="SUPFAM" id="SSF63867">
    <property type="entry name" value="MoeA C-terminal domain-like"/>
    <property type="match status" value="1"/>
</dbReference>
<evidence type="ECO:0000313" key="13">
    <source>
        <dbReference type="EMBL" id="SNB61190.1"/>
    </source>
</evidence>
<dbReference type="CDD" id="cd00887">
    <property type="entry name" value="MoeA"/>
    <property type="match status" value="1"/>
</dbReference>
<dbReference type="EC" id="2.10.1.1" evidence="11"/>
<protein>
    <recommendedName>
        <fullName evidence="11">Molybdopterin molybdenumtransferase</fullName>
        <ecNumber evidence="11">2.10.1.1</ecNumber>
    </recommendedName>
</protein>
<dbReference type="InterPro" id="IPR001453">
    <property type="entry name" value="MoaB/Mog_dom"/>
</dbReference>
<evidence type="ECO:0000256" key="2">
    <source>
        <dbReference type="ARBA" id="ARBA00002901"/>
    </source>
</evidence>
<keyword evidence="14" id="KW-1185">Reference proteome</keyword>
<dbReference type="SUPFAM" id="SSF53218">
    <property type="entry name" value="Molybdenum cofactor biosynthesis proteins"/>
    <property type="match status" value="1"/>
</dbReference>
<dbReference type="AlphaFoldDB" id="A0A212QP39"/>
<evidence type="ECO:0000256" key="9">
    <source>
        <dbReference type="ARBA" id="ARBA00023150"/>
    </source>
</evidence>
<comment type="pathway">
    <text evidence="3 11">Cofactor biosynthesis; molybdopterin biosynthesis.</text>
</comment>
<evidence type="ECO:0000256" key="7">
    <source>
        <dbReference type="ARBA" id="ARBA00022723"/>
    </source>
</evidence>
<dbReference type="Gene3D" id="3.40.980.10">
    <property type="entry name" value="MoaB/Mog-like domain"/>
    <property type="match status" value="1"/>
</dbReference>
<dbReference type="InterPro" id="IPR036688">
    <property type="entry name" value="MoeA_C_domain_IV_sf"/>
</dbReference>
<keyword evidence="7 11" id="KW-0479">Metal-binding</keyword>
<dbReference type="Proteomes" id="UP000197065">
    <property type="component" value="Unassembled WGS sequence"/>
</dbReference>
<dbReference type="InterPro" id="IPR005111">
    <property type="entry name" value="MoeA_C_domain_IV"/>
</dbReference>
<comment type="function">
    <text evidence="2 11">Catalyzes the insertion of molybdate into adenylated molybdopterin with the concomitant release of AMP.</text>
</comment>
<comment type="cofactor">
    <cofactor evidence="1 11">
        <name>Mg(2+)</name>
        <dbReference type="ChEBI" id="CHEBI:18420"/>
    </cofactor>
</comment>
<evidence type="ECO:0000256" key="1">
    <source>
        <dbReference type="ARBA" id="ARBA00001946"/>
    </source>
</evidence>
<dbReference type="InterPro" id="IPR036425">
    <property type="entry name" value="MoaB/Mog-like_dom_sf"/>
</dbReference>
<dbReference type="Pfam" id="PF00994">
    <property type="entry name" value="MoCF_biosynth"/>
    <property type="match status" value="1"/>
</dbReference>
<comment type="catalytic activity">
    <reaction evidence="10">
        <text>adenylyl-molybdopterin + molybdate = Mo-molybdopterin + AMP + H(+)</text>
        <dbReference type="Rhea" id="RHEA:35047"/>
        <dbReference type="ChEBI" id="CHEBI:15378"/>
        <dbReference type="ChEBI" id="CHEBI:36264"/>
        <dbReference type="ChEBI" id="CHEBI:62727"/>
        <dbReference type="ChEBI" id="CHEBI:71302"/>
        <dbReference type="ChEBI" id="CHEBI:456215"/>
        <dbReference type="EC" id="2.10.1.1"/>
    </reaction>
</comment>
<keyword evidence="8 11" id="KW-0460">Magnesium</keyword>
<reference evidence="13 14" key="1">
    <citation type="submission" date="2017-06" db="EMBL/GenBank/DDBJ databases">
        <authorList>
            <person name="Kim H.J."/>
            <person name="Triplett B.A."/>
        </authorList>
    </citation>
    <scope>NUCLEOTIDE SEQUENCE [LARGE SCALE GENOMIC DNA]</scope>
    <source>
        <strain evidence="13 14">B29T1</strain>
    </source>
</reference>
<dbReference type="RefSeq" id="WP_088560009.1">
    <property type="nucleotide sequence ID" value="NZ_FYEH01000002.1"/>
</dbReference>
<dbReference type="NCBIfam" id="TIGR00177">
    <property type="entry name" value="molyb_syn"/>
    <property type="match status" value="1"/>
</dbReference>
<dbReference type="SUPFAM" id="SSF63882">
    <property type="entry name" value="MoeA N-terminal region -like"/>
    <property type="match status" value="1"/>
</dbReference>
<dbReference type="GO" id="GO:0006777">
    <property type="term" value="P:Mo-molybdopterin cofactor biosynthetic process"/>
    <property type="evidence" value="ECO:0007669"/>
    <property type="project" value="UniProtKB-UniRule"/>
</dbReference>
<dbReference type="UniPathway" id="UPA00344"/>
<dbReference type="GO" id="GO:0061599">
    <property type="term" value="F:molybdopterin molybdotransferase activity"/>
    <property type="evidence" value="ECO:0007669"/>
    <property type="project" value="UniProtKB-UniRule"/>
</dbReference>
<keyword evidence="5 11" id="KW-0500">Molybdenum</keyword>
<keyword evidence="6 11" id="KW-0808">Transferase</keyword>
<dbReference type="Pfam" id="PF03454">
    <property type="entry name" value="MoeA_C"/>
    <property type="match status" value="1"/>
</dbReference>
<dbReference type="PROSITE" id="PS01079">
    <property type="entry name" value="MOCF_BIOSYNTHESIS_2"/>
    <property type="match status" value="1"/>
</dbReference>
<dbReference type="OrthoDB" id="9804758at2"/>
<dbReference type="InterPro" id="IPR038987">
    <property type="entry name" value="MoeA-like"/>
</dbReference>
<evidence type="ECO:0000256" key="4">
    <source>
        <dbReference type="ARBA" id="ARBA00010763"/>
    </source>
</evidence>
<evidence type="ECO:0000256" key="8">
    <source>
        <dbReference type="ARBA" id="ARBA00022842"/>
    </source>
</evidence>
<sequence length="402" mass="42826">MLAVTEARQRIVSRLTTVSGEWVPLDLGLDRVLAGDLVARRTQPPGAVSAMDGYAVRAAEIVPGQWLNIAGENRAGHQAVEALPSNAVARIFTGALLPEDADAVMLQENADRDGDRVRFSEAARTAQFVRPRGLDFTEGWKGLLAGTLLGPRQLGLAAAMGHAILPVRRRPRIAILATGDEVKRPGEFLRQGDVLSSNATTLAALLRRWGAEPVDLGVAADDEQDLDRAVAQAERCDMLVTSGGASVGEHDLVSSSLTRRGLELDFWKIAMRPGKPMMFGRLGDCSVLGLPGNPVSATVCATLFLRAAVRRLLGQDTALPETKAIAATPLPANDQREDYLRARFVGIDPATGLPLVQVAERQDSSMFAVLSQADCLIIRPAFAEPAPQGTSVTIVNLRAAGV</sequence>
<dbReference type="PANTHER" id="PTHR10192">
    <property type="entry name" value="MOLYBDOPTERIN BIOSYNTHESIS PROTEIN"/>
    <property type="match status" value="1"/>
</dbReference>
<dbReference type="Gene3D" id="3.90.105.10">
    <property type="entry name" value="Molybdopterin biosynthesis moea protein, domain 2"/>
    <property type="match status" value="1"/>
</dbReference>
<gene>
    <name evidence="13" type="ORF">SAMN07250955_102139</name>
</gene>
<dbReference type="Gene3D" id="2.40.340.10">
    <property type="entry name" value="MoeA, C-terminal, domain IV"/>
    <property type="match status" value="1"/>
</dbReference>
<evidence type="ECO:0000256" key="6">
    <source>
        <dbReference type="ARBA" id="ARBA00022679"/>
    </source>
</evidence>
<evidence type="ECO:0000256" key="3">
    <source>
        <dbReference type="ARBA" id="ARBA00005046"/>
    </source>
</evidence>
<name>A0A212QP39_9PROT</name>
<comment type="similarity">
    <text evidence="4 11">Belongs to the MoeA family.</text>
</comment>
<dbReference type="InterPro" id="IPR005110">
    <property type="entry name" value="MoeA_linker/N"/>
</dbReference>
<feature type="domain" description="MoaB/Mog" evidence="12">
    <location>
        <begin position="174"/>
        <end position="311"/>
    </location>
</feature>
<dbReference type="PANTHER" id="PTHR10192:SF5">
    <property type="entry name" value="GEPHYRIN"/>
    <property type="match status" value="1"/>
</dbReference>
<proteinExistence type="inferred from homology"/>
<evidence type="ECO:0000256" key="10">
    <source>
        <dbReference type="ARBA" id="ARBA00047317"/>
    </source>
</evidence>
<evidence type="ECO:0000313" key="14">
    <source>
        <dbReference type="Proteomes" id="UP000197065"/>
    </source>
</evidence>
<dbReference type="FunFam" id="3.40.980.10:FF:000004">
    <property type="entry name" value="Molybdopterin molybdenumtransferase"/>
    <property type="match status" value="1"/>
</dbReference>
<dbReference type="Gene3D" id="2.170.190.11">
    <property type="entry name" value="Molybdopterin biosynthesis moea protein, domain 3"/>
    <property type="match status" value="1"/>
</dbReference>